<dbReference type="EMBL" id="LDRT01000023">
    <property type="protein sequence ID" value="KTR95829.1"/>
    <property type="molecule type" value="Genomic_DNA"/>
</dbReference>
<feature type="domain" description="DUF6791" evidence="2">
    <location>
        <begin position="10"/>
        <end position="159"/>
    </location>
</feature>
<dbReference type="InterPro" id="IPR035985">
    <property type="entry name" value="Ubiquitin-activating_enz"/>
</dbReference>
<dbReference type="Pfam" id="PF20590">
    <property type="entry name" value="DUF6791"/>
    <property type="match status" value="1"/>
</dbReference>
<accession>A0A147EZJ7</accession>
<dbReference type="Pfam" id="PF00899">
    <property type="entry name" value="ThiF"/>
    <property type="match status" value="1"/>
</dbReference>
<dbReference type="PATRIC" id="fig|2033.6.peg.1758"/>
<dbReference type="NCBIfam" id="NF004804">
    <property type="entry name" value="PRK06153.1-3"/>
    <property type="match status" value="1"/>
</dbReference>
<feature type="domain" description="THIF-type NAD/FAD binding fold" evidence="1">
    <location>
        <begin position="171"/>
        <end position="298"/>
    </location>
</feature>
<dbReference type="CDD" id="cd01483">
    <property type="entry name" value="E1_enzyme_family"/>
    <property type="match status" value="1"/>
</dbReference>
<dbReference type="GO" id="GO:0008641">
    <property type="term" value="F:ubiquitin-like modifier activating enzyme activity"/>
    <property type="evidence" value="ECO:0007669"/>
    <property type="project" value="InterPro"/>
</dbReference>
<organism evidence="3 4">
    <name type="scientific">Microbacterium testaceum</name>
    <name type="common">Aureobacterium testaceum</name>
    <name type="synonym">Brevibacterium testaceum</name>
    <dbReference type="NCBI Taxonomy" id="2033"/>
    <lineage>
        <taxon>Bacteria</taxon>
        <taxon>Bacillati</taxon>
        <taxon>Actinomycetota</taxon>
        <taxon>Actinomycetes</taxon>
        <taxon>Micrococcales</taxon>
        <taxon>Microbacteriaceae</taxon>
        <taxon>Microbacterium</taxon>
    </lineage>
</organism>
<evidence type="ECO:0000259" key="1">
    <source>
        <dbReference type="Pfam" id="PF00899"/>
    </source>
</evidence>
<dbReference type="RefSeq" id="WP_058622901.1">
    <property type="nucleotide sequence ID" value="NZ_LDRT01000023.1"/>
</dbReference>
<evidence type="ECO:0000313" key="4">
    <source>
        <dbReference type="Proteomes" id="UP000075025"/>
    </source>
</evidence>
<gene>
    <name evidence="3" type="ORF">NS220_04540</name>
</gene>
<dbReference type="Gene3D" id="3.40.50.720">
    <property type="entry name" value="NAD(P)-binding Rossmann-like Domain"/>
    <property type="match status" value="1"/>
</dbReference>
<protein>
    <submittedName>
        <fullName evidence="3">Uncharacterized protein</fullName>
    </submittedName>
</protein>
<dbReference type="SUPFAM" id="SSF69572">
    <property type="entry name" value="Activating enzymes of the ubiquitin-like proteins"/>
    <property type="match status" value="1"/>
</dbReference>
<sequence>MSRSLVARSADLARLRSEGYEIEVQDNHLLMHHVPYVTPSREVAYGTLITTLHLNDDATIRPDTHVVWFIGEQPSRVDGTEVPRLIHQRGPLPMTTSITANFSFSNKPDAGFADYFEKMTSYANILLGYAQQLDPHATAKTFVVHEDDDADSVFLYADSASTRAGISVINDKLKLAKVAIVGVGGTGSYILDLVAKSPVREIHLFDGDRFLQHNAFRAPGAARLEDFAAMPFKVDYFAARYSAMRRGIQTHSYDIDETTCVELEGMDFVFLAAEGGPTKQLVVERLRAAGVPFIDVGMGVRPNDGKLHGVLAVTTGSSEKHDHVNRRIDFTETDDGDDYDLNIQIADLNALNASLAVIKWKKLFGFYADLEHEHYSAYTTDGNHLLNEDLAE</sequence>
<dbReference type="Proteomes" id="UP000075025">
    <property type="component" value="Unassembled WGS sequence"/>
</dbReference>
<proteinExistence type="predicted"/>
<reference evidence="3 4" key="1">
    <citation type="journal article" date="2016" name="Front. Microbiol.">
        <title>Genomic Resource of Rice Seed Associated Bacteria.</title>
        <authorList>
            <person name="Midha S."/>
            <person name="Bansal K."/>
            <person name="Sharma S."/>
            <person name="Kumar N."/>
            <person name="Patil P.P."/>
            <person name="Chaudhry V."/>
            <person name="Patil P.B."/>
        </authorList>
    </citation>
    <scope>NUCLEOTIDE SEQUENCE [LARGE SCALE GENOMIC DNA]</scope>
    <source>
        <strain evidence="3 4">NS220</strain>
    </source>
</reference>
<comment type="caution">
    <text evidence="3">The sequence shown here is derived from an EMBL/GenBank/DDBJ whole genome shotgun (WGS) entry which is preliminary data.</text>
</comment>
<evidence type="ECO:0000259" key="2">
    <source>
        <dbReference type="Pfam" id="PF20590"/>
    </source>
</evidence>
<dbReference type="NCBIfam" id="NF004805">
    <property type="entry name" value="PRK06153.1-4"/>
    <property type="match status" value="1"/>
</dbReference>
<dbReference type="InterPro" id="IPR000594">
    <property type="entry name" value="ThiF_NAD_FAD-bd"/>
</dbReference>
<dbReference type="InterPro" id="IPR046741">
    <property type="entry name" value="DUF6791"/>
</dbReference>
<evidence type="ECO:0000313" key="3">
    <source>
        <dbReference type="EMBL" id="KTR95829.1"/>
    </source>
</evidence>
<dbReference type="OrthoDB" id="8773615at2"/>
<dbReference type="AlphaFoldDB" id="A0A147EZJ7"/>
<name>A0A147EZJ7_MICTE</name>